<dbReference type="Pfam" id="PF01555">
    <property type="entry name" value="N6_N4_Mtase"/>
    <property type="match status" value="2"/>
</dbReference>
<feature type="region of interest" description="Disordered" evidence="9">
    <location>
        <begin position="360"/>
        <end position="393"/>
    </location>
</feature>
<reference evidence="11" key="1">
    <citation type="journal article" date="2015" name="Nature">
        <title>Complex archaea that bridge the gap between prokaryotes and eukaryotes.</title>
        <authorList>
            <person name="Spang A."/>
            <person name="Saw J.H."/>
            <person name="Jorgensen S.L."/>
            <person name="Zaremba-Niedzwiedzka K."/>
            <person name="Martijn J."/>
            <person name="Lind A.E."/>
            <person name="van Eijk R."/>
            <person name="Schleper C."/>
            <person name="Guy L."/>
            <person name="Ettema T.J."/>
        </authorList>
    </citation>
    <scope>NUCLEOTIDE SEQUENCE</scope>
</reference>
<dbReference type="InterPro" id="IPR029063">
    <property type="entry name" value="SAM-dependent_MTases_sf"/>
</dbReference>
<feature type="domain" description="DNA methylase N-4/N-6" evidence="10">
    <location>
        <begin position="31"/>
        <end position="344"/>
    </location>
</feature>
<dbReference type="GO" id="GO:0009307">
    <property type="term" value="P:DNA restriction-modification system"/>
    <property type="evidence" value="ECO:0007669"/>
    <property type="project" value="UniProtKB-KW"/>
</dbReference>
<keyword evidence="7" id="KW-0238">DNA-binding</keyword>
<dbReference type="CDD" id="cd02440">
    <property type="entry name" value="AdoMet_MTases"/>
    <property type="match status" value="1"/>
</dbReference>
<dbReference type="InterPro" id="IPR001091">
    <property type="entry name" value="RM_Methyltransferase"/>
</dbReference>
<name>A0A0F9LQW3_9ZZZZ</name>
<evidence type="ECO:0000259" key="10">
    <source>
        <dbReference type="Pfam" id="PF01555"/>
    </source>
</evidence>
<dbReference type="InterPro" id="IPR002941">
    <property type="entry name" value="DNA_methylase_N4/N6"/>
</dbReference>
<keyword evidence="6" id="KW-0680">Restriction system</keyword>
<evidence type="ECO:0000313" key="11">
    <source>
        <dbReference type="EMBL" id="KKM97474.1"/>
    </source>
</evidence>
<gene>
    <name evidence="11" type="ORF">LCGC14_1167690</name>
</gene>
<dbReference type="AlphaFoldDB" id="A0A0F9LQW3"/>
<dbReference type="SUPFAM" id="SSF53335">
    <property type="entry name" value="S-adenosyl-L-methionine-dependent methyltransferases"/>
    <property type="match status" value="2"/>
</dbReference>
<evidence type="ECO:0000256" key="3">
    <source>
        <dbReference type="ARBA" id="ARBA00022603"/>
    </source>
</evidence>
<accession>A0A0F9LQW3</accession>
<keyword evidence="4" id="KW-0808">Transferase</keyword>
<dbReference type="InterPro" id="IPR017985">
    <property type="entry name" value="MeTrfase_CN4_CS"/>
</dbReference>
<evidence type="ECO:0000256" key="9">
    <source>
        <dbReference type="SAM" id="MobiDB-lite"/>
    </source>
</evidence>
<dbReference type="Gene3D" id="3.40.50.150">
    <property type="entry name" value="Vaccinia Virus protein VP39"/>
    <property type="match status" value="2"/>
</dbReference>
<protein>
    <recommendedName>
        <fullName evidence="2">site-specific DNA-methyltransferase (cytosine-N(4)-specific)</fullName>
        <ecNumber evidence="2">2.1.1.113</ecNumber>
    </recommendedName>
</protein>
<evidence type="ECO:0000256" key="8">
    <source>
        <dbReference type="ARBA" id="ARBA00049120"/>
    </source>
</evidence>
<comment type="caution">
    <text evidence="11">The sequence shown here is derived from an EMBL/GenBank/DDBJ whole genome shotgun (WGS) entry which is preliminary data.</text>
</comment>
<evidence type="ECO:0000256" key="7">
    <source>
        <dbReference type="ARBA" id="ARBA00023125"/>
    </source>
</evidence>
<dbReference type="GO" id="GO:0015667">
    <property type="term" value="F:site-specific DNA-methyltransferase (cytosine-N4-specific) activity"/>
    <property type="evidence" value="ECO:0007669"/>
    <property type="project" value="UniProtKB-EC"/>
</dbReference>
<sequence>MAVKPTFDNGVVQLYQGDARRVLRDLPAESVHCVVTSPPYWGLRDYGLAPLVWGGVEWHEHEWGAAITVSDKHFDKGTSTLSGSNANQMAASTFSSQGAFCPCGAWRGSLGLEPTIDLYVQHIVEIFREVWRVLRKDGTLWVNMGDSYNAGTSATRKASTDVDVGYWQNAGNMGDQRLQVPGLKTKDLCMMPARVALALQADGWWLRSDIVWSKPNPMPESVTDRPTRAHEYLFLLAKAERYYYDAESIKESATEPRRAGQNSYANVDHDIRHGTRKQDALAKRTYAGFNDRYDFANPPAGRNKRSVWEIATEPYPEAHFATFPQKLVEPCVLAGTSERGVCPDCGAPWERVVEVEDPEGRLGKGYHDHTNDLGRGQRGVFPTDGAPTKRTTGWRPTCDCGREETVPGTVLDCFAGSGTVAYVAQRLGRRAIGIDLSAEYLALAEKRLEGLPMPMAL</sequence>
<evidence type="ECO:0000256" key="6">
    <source>
        <dbReference type="ARBA" id="ARBA00022747"/>
    </source>
</evidence>
<comment type="catalytic activity">
    <reaction evidence="8">
        <text>a 2'-deoxycytidine in DNA + S-adenosyl-L-methionine = an N(4)-methyl-2'-deoxycytidine in DNA + S-adenosyl-L-homocysteine + H(+)</text>
        <dbReference type="Rhea" id="RHEA:16857"/>
        <dbReference type="Rhea" id="RHEA-COMP:11369"/>
        <dbReference type="Rhea" id="RHEA-COMP:13674"/>
        <dbReference type="ChEBI" id="CHEBI:15378"/>
        <dbReference type="ChEBI" id="CHEBI:57856"/>
        <dbReference type="ChEBI" id="CHEBI:59789"/>
        <dbReference type="ChEBI" id="CHEBI:85452"/>
        <dbReference type="ChEBI" id="CHEBI:137933"/>
        <dbReference type="EC" id="2.1.1.113"/>
    </reaction>
</comment>
<keyword evidence="3" id="KW-0489">Methyltransferase</keyword>
<dbReference type="PRINTS" id="PR00508">
    <property type="entry name" value="S21N4MTFRASE"/>
</dbReference>
<evidence type="ECO:0000256" key="5">
    <source>
        <dbReference type="ARBA" id="ARBA00022691"/>
    </source>
</evidence>
<feature type="compositionally biased region" description="Basic and acidic residues" evidence="9">
    <location>
        <begin position="360"/>
        <end position="372"/>
    </location>
</feature>
<evidence type="ECO:0000256" key="2">
    <source>
        <dbReference type="ARBA" id="ARBA00012185"/>
    </source>
</evidence>
<dbReference type="PROSITE" id="PS00093">
    <property type="entry name" value="N4_MTASE"/>
    <property type="match status" value="1"/>
</dbReference>
<comment type="similarity">
    <text evidence="1">Belongs to the N(4)/N(6)-methyltransferase family. N(4) subfamily.</text>
</comment>
<keyword evidence="5" id="KW-0949">S-adenosyl-L-methionine</keyword>
<feature type="domain" description="DNA methylase N-4/N-6" evidence="10">
    <location>
        <begin position="408"/>
        <end position="446"/>
    </location>
</feature>
<dbReference type="EC" id="2.1.1.113" evidence="2"/>
<proteinExistence type="inferred from homology"/>
<dbReference type="EMBL" id="LAZR01005744">
    <property type="protein sequence ID" value="KKM97474.1"/>
    <property type="molecule type" value="Genomic_DNA"/>
</dbReference>
<dbReference type="GO" id="GO:0008170">
    <property type="term" value="F:N-methyltransferase activity"/>
    <property type="evidence" value="ECO:0007669"/>
    <property type="project" value="InterPro"/>
</dbReference>
<organism evidence="11">
    <name type="scientific">marine sediment metagenome</name>
    <dbReference type="NCBI Taxonomy" id="412755"/>
    <lineage>
        <taxon>unclassified sequences</taxon>
        <taxon>metagenomes</taxon>
        <taxon>ecological metagenomes</taxon>
    </lineage>
</organism>
<dbReference type="GO" id="GO:0003677">
    <property type="term" value="F:DNA binding"/>
    <property type="evidence" value="ECO:0007669"/>
    <property type="project" value="UniProtKB-KW"/>
</dbReference>
<dbReference type="GO" id="GO:0032259">
    <property type="term" value="P:methylation"/>
    <property type="evidence" value="ECO:0007669"/>
    <property type="project" value="UniProtKB-KW"/>
</dbReference>
<evidence type="ECO:0000256" key="4">
    <source>
        <dbReference type="ARBA" id="ARBA00022679"/>
    </source>
</evidence>
<evidence type="ECO:0000256" key="1">
    <source>
        <dbReference type="ARBA" id="ARBA00010203"/>
    </source>
</evidence>